<dbReference type="EMBL" id="FNED01000001">
    <property type="protein sequence ID" value="SDH95362.1"/>
    <property type="molecule type" value="Genomic_DNA"/>
</dbReference>
<evidence type="ECO:0000313" key="2">
    <source>
        <dbReference type="EMBL" id="KON97839.1"/>
    </source>
</evidence>
<accession>A0A0D1XHJ3</accession>
<evidence type="ECO:0000313" key="3">
    <source>
        <dbReference type="EMBL" id="SDH95362.1"/>
    </source>
</evidence>
<evidence type="ECO:0000313" key="5">
    <source>
        <dbReference type="Proteomes" id="UP000182836"/>
    </source>
</evidence>
<keyword evidence="1" id="KW-1133">Transmembrane helix</keyword>
<sequence>MQLKRMIFIIIYYFGAGYLFARIFKALFPTASTTTFSLSLIVFILLVGVIEVKYISKPFK</sequence>
<dbReference type="AlphaFoldDB" id="A0A0D1XHJ3"/>
<dbReference type="GeneID" id="42307958"/>
<feature type="transmembrane region" description="Helical" evidence="1">
    <location>
        <begin position="7"/>
        <end position="24"/>
    </location>
</feature>
<feature type="transmembrane region" description="Helical" evidence="1">
    <location>
        <begin position="36"/>
        <end position="55"/>
    </location>
</feature>
<dbReference type="RefSeq" id="WP_043067772.1">
    <property type="nucleotide sequence ID" value="NZ_BJOA01000218.1"/>
</dbReference>
<gene>
    <name evidence="2" type="ORF">AF333_22800</name>
    <name evidence="3" type="ORF">SAMN04487909_10127</name>
</gene>
<proteinExistence type="predicted"/>
<evidence type="ECO:0000256" key="1">
    <source>
        <dbReference type="SAM" id="Phobius"/>
    </source>
</evidence>
<reference evidence="3 5" key="2">
    <citation type="submission" date="2016-10" db="EMBL/GenBank/DDBJ databases">
        <authorList>
            <person name="de Groot N.N."/>
        </authorList>
    </citation>
    <scope>NUCLEOTIDE SEQUENCE [LARGE SCALE GENOMIC DNA]</scope>
    <source>
        <strain evidence="3 5">DSM 2895</strain>
    </source>
</reference>
<keyword evidence="1" id="KW-0472">Membrane</keyword>
<dbReference type="Proteomes" id="UP000182836">
    <property type="component" value="Unassembled WGS sequence"/>
</dbReference>
<organism evidence="2 4">
    <name type="scientific">Aneurinibacillus migulanus</name>
    <name type="common">Bacillus migulanus</name>
    <dbReference type="NCBI Taxonomy" id="47500"/>
    <lineage>
        <taxon>Bacteria</taxon>
        <taxon>Bacillati</taxon>
        <taxon>Bacillota</taxon>
        <taxon>Bacilli</taxon>
        <taxon>Bacillales</taxon>
        <taxon>Paenibacillaceae</taxon>
        <taxon>Aneurinibacillus group</taxon>
        <taxon>Aneurinibacillus</taxon>
    </lineage>
</organism>
<name>A0A0D1XHJ3_ANEMI</name>
<keyword evidence="4" id="KW-1185">Reference proteome</keyword>
<evidence type="ECO:0000313" key="4">
    <source>
        <dbReference type="Proteomes" id="UP000037269"/>
    </source>
</evidence>
<dbReference type="Proteomes" id="UP000037269">
    <property type="component" value="Unassembled WGS sequence"/>
</dbReference>
<keyword evidence="1" id="KW-0812">Transmembrane</keyword>
<dbReference type="PATRIC" id="fig|47500.12.peg.2770"/>
<dbReference type="EMBL" id="LGUG01000004">
    <property type="protein sequence ID" value="KON97839.1"/>
    <property type="molecule type" value="Genomic_DNA"/>
</dbReference>
<reference evidence="2 4" key="1">
    <citation type="submission" date="2015-07" db="EMBL/GenBank/DDBJ databases">
        <title>Fjat-14205 dsm 2895.</title>
        <authorList>
            <person name="Liu B."/>
            <person name="Wang J."/>
            <person name="Zhu Y."/>
            <person name="Liu G."/>
            <person name="Chen Q."/>
            <person name="Chen Z."/>
            <person name="Lan J."/>
            <person name="Che J."/>
            <person name="Ge C."/>
            <person name="Shi H."/>
            <person name="Pan Z."/>
            <person name="Liu X."/>
        </authorList>
    </citation>
    <scope>NUCLEOTIDE SEQUENCE [LARGE SCALE GENOMIC DNA]</scope>
    <source>
        <strain evidence="2 4">DSM 2895</strain>
    </source>
</reference>
<protein>
    <submittedName>
        <fullName evidence="2">Uncharacterized protein</fullName>
    </submittedName>
</protein>
<dbReference type="OrthoDB" id="9903996at2"/>